<comment type="caution">
    <text evidence="2">The sequence shown here is derived from an EMBL/GenBank/DDBJ whole genome shotgun (WGS) entry which is preliminary data.</text>
</comment>
<reference evidence="2 3" key="1">
    <citation type="submission" date="2020-08" db="EMBL/GenBank/DDBJ databases">
        <title>Sphingobacterium sp. DN00404 isolated from aquaculture water.</title>
        <authorList>
            <person name="Zhang M."/>
        </authorList>
    </citation>
    <scope>NUCLEOTIDE SEQUENCE [LARGE SCALE GENOMIC DNA]</scope>
    <source>
        <strain evidence="2 3">KCTC 32294</strain>
    </source>
</reference>
<keyword evidence="3" id="KW-1185">Reference proteome</keyword>
<dbReference type="RefSeq" id="WP_190310487.1">
    <property type="nucleotide sequence ID" value="NZ_JACNYK010000006.1"/>
</dbReference>
<name>A0ABR7Y7U6_9SPHI</name>
<evidence type="ECO:0000256" key="1">
    <source>
        <dbReference type="SAM" id="MobiDB-lite"/>
    </source>
</evidence>
<evidence type="ECO:0008006" key="4">
    <source>
        <dbReference type="Google" id="ProtNLM"/>
    </source>
</evidence>
<dbReference type="EMBL" id="JACNYK010000006">
    <property type="protein sequence ID" value="MBD1427332.1"/>
    <property type="molecule type" value="Genomic_DNA"/>
</dbReference>
<feature type="region of interest" description="Disordered" evidence="1">
    <location>
        <begin position="26"/>
        <end position="57"/>
    </location>
</feature>
<dbReference type="Proteomes" id="UP000606494">
    <property type="component" value="Unassembled WGS sequence"/>
</dbReference>
<organism evidence="2 3">
    <name type="scientific">Sphingobacterium arenae</name>
    <dbReference type="NCBI Taxonomy" id="1280598"/>
    <lineage>
        <taxon>Bacteria</taxon>
        <taxon>Pseudomonadati</taxon>
        <taxon>Bacteroidota</taxon>
        <taxon>Sphingobacteriia</taxon>
        <taxon>Sphingobacteriales</taxon>
        <taxon>Sphingobacteriaceae</taxon>
        <taxon>Sphingobacterium</taxon>
    </lineage>
</organism>
<accession>A0ABR7Y7U6</accession>
<feature type="compositionally biased region" description="Gly residues" evidence="1">
    <location>
        <begin position="47"/>
        <end position="57"/>
    </location>
</feature>
<gene>
    <name evidence="2" type="ORF">H8B17_17270</name>
</gene>
<sequence>MKTIKKMKYVSPALEVVQIEMEEGIAGGSPGAVAPGTTPGSNDWGEGTPGGGNWDGN</sequence>
<protein>
    <recommendedName>
        <fullName evidence="4">Paeninodin family lasso peptide</fullName>
    </recommendedName>
</protein>
<proteinExistence type="predicted"/>
<evidence type="ECO:0000313" key="2">
    <source>
        <dbReference type="EMBL" id="MBD1427332.1"/>
    </source>
</evidence>
<evidence type="ECO:0000313" key="3">
    <source>
        <dbReference type="Proteomes" id="UP000606494"/>
    </source>
</evidence>